<name>A0ABV7TL66_9RHOB</name>
<gene>
    <name evidence="1" type="ORF">ACFORG_12370</name>
</gene>
<comment type="caution">
    <text evidence="1">The sequence shown here is derived from an EMBL/GenBank/DDBJ whole genome shotgun (WGS) entry which is preliminary data.</text>
</comment>
<sequence>MAVLLSGNGVVNRRILHDPEVFKENKRKSLQFPNNFRRNGQSAERAGAGICGPQAARIGAAGRKPLFFSRAFS</sequence>
<dbReference type="EMBL" id="JBHRXI010000012">
    <property type="protein sequence ID" value="MFC3614560.1"/>
    <property type="molecule type" value="Genomic_DNA"/>
</dbReference>
<dbReference type="Proteomes" id="UP001595629">
    <property type="component" value="Unassembled WGS sequence"/>
</dbReference>
<protein>
    <submittedName>
        <fullName evidence="1">Uncharacterized protein</fullName>
    </submittedName>
</protein>
<accession>A0ABV7TL66</accession>
<dbReference type="RefSeq" id="WP_386735843.1">
    <property type="nucleotide sequence ID" value="NZ_JBHRXI010000012.1"/>
</dbReference>
<evidence type="ECO:0000313" key="1">
    <source>
        <dbReference type="EMBL" id="MFC3614560.1"/>
    </source>
</evidence>
<reference evidence="2" key="1">
    <citation type="journal article" date="2019" name="Int. J. Syst. Evol. Microbiol.">
        <title>The Global Catalogue of Microorganisms (GCM) 10K type strain sequencing project: providing services to taxonomists for standard genome sequencing and annotation.</title>
        <authorList>
            <consortium name="The Broad Institute Genomics Platform"/>
            <consortium name="The Broad Institute Genome Sequencing Center for Infectious Disease"/>
            <person name="Wu L."/>
            <person name="Ma J."/>
        </authorList>
    </citation>
    <scope>NUCLEOTIDE SEQUENCE [LARGE SCALE GENOMIC DNA]</scope>
    <source>
        <strain evidence="2">KCTC 42911</strain>
    </source>
</reference>
<proteinExistence type="predicted"/>
<keyword evidence="2" id="KW-1185">Reference proteome</keyword>
<organism evidence="1 2">
    <name type="scientific">Lutimaribacter marinistellae</name>
    <dbReference type="NCBI Taxonomy" id="1820329"/>
    <lineage>
        <taxon>Bacteria</taxon>
        <taxon>Pseudomonadati</taxon>
        <taxon>Pseudomonadota</taxon>
        <taxon>Alphaproteobacteria</taxon>
        <taxon>Rhodobacterales</taxon>
        <taxon>Roseobacteraceae</taxon>
        <taxon>Lutimaribacter</taxon>
    </lineage>
</organism>
<evidence type="ECO:0000313" key="2">
    <source>
        <dbReference type="Proteomes" id="UP001595629"/>
    </source>
</evidence>